<organism evidence="4 5">
    <name type="scientific">Fervidibacillus albus</name>
    <dbReference type="NCBI Taxonomy" id="2980026"/>
    <lineage>
        <taxon>Bacteria</taxon>
        <taxon>Bacillati</taxon>
        <taxon>Bacillota</taxon>
        <taxon>Bacilli</taxon>
        <taxon>Bacillales</taxon>
        <taxon>Bacillaceae</taxon>
        <taxon>Fervidibacillus</taxon>
    </lineage>
</organism>
<reference evidence="4" key="1">
    <citation type="submission" date="2022-09" db="EMBL/GenBank/DDBJ databases">
        <title>Complete Genomes of Fervidibacillus albus and Fervidibacillus halotolerans isolated from tidal flat sediments.</title>
        <authorList>
            <person name="Kwon K.K."/>
            <person name="Yang S.-H."/>
            <person name="Park M.J."/>
            <person name="Oh H.-M."/>
        </authorList>
    </citation>
    <scope>NUCLEOTIDE SEQUENCE</scope>
    <source>
        <strain evidence="4">MEBiC13591</strain>
    </source>
</reference>
<evidence type="ECO:0000256" key="2">
    <source>
        <dbReference type="SAM" id="Phobius"/>
    </source>
</evidence>
<proteinExistence type="predicted"/>
<accession>A0A9E8RV23</accession>
<dbReference type="Proteomes" id="UP001164718">
    <property type="component" value="Chromosome"/>
</dbReference>
<evidence type="ECO:0000256" key="1">
    <source>
        <dbReference type="SAM" id="MobiDB-lite"/>
    </source>
</evidence>
<keyword evidence="2" id="KW-0472">Membrane</keyword>
<sequence>MRRKTIFFYTLIFSFFMMFFFAHSAFAIEQRIYDDAGILSDAEKEELESYALSVSEKWDTDVLIVTVDDPTIDVKEYAEDFYDKKIEELGLDKWNVAILTLDMSHREVYLAGFYKGELYLNDSRLDNVREKITPNLSAGAYALAFNQFIDQVDHYLDSEPANIFLQWWFQLIISGILGGLVVGGLFYRSGGRSTVHSGTYMDPKTSRVLARKDEYLRTTVTKVRKPKNNQSNGGGGVTRGGHSHSGSRGGF</sequence>
<feature type="transmembrane region" description="Helical" evidence="2">
    <location>
        <begin position="167"/>
        <end position="187"/>
    </location>
</feature>
<keyword evidence="2" id="KW-0812">Transmembrane</keyword>
<feature type="region of interest" description="Disordered" evidence="1">
    <location>
        <begin position="219"/>
        <end position="251"/>
    </location>
</feature>
<dbReference type="EMBL" id="CP106878">
    <property type="protein sequence ID" value="WAA08864.1"/>
    <property type="molecule type" value="Genomic_DNA"/>
</dbReference>
<dbReference type="AlphaFoldDB" id="A0A9E8RV23"/>
<protein>
    <submittedName>
        <fullName evidence="4">TPM domain-containing protein</fullName>
    </submittedName>
</protein>
<evidence type="ECO:0000313" key="5">
    <source>
        <dbReference type="Proteomes" id="UP001164718"/>
    </source>
</evidence>
<keyword evidence="2" id="KW-1133">Transmembrane helix</keyword>
<dbReference type="Gene3D" id="3.10.310.50">
    <property type="match status" value="1"/>
</dbReference>
<dbReference type="InterPro" id="IPR007621">
    <property type="entry name" value="TPM_dom"/>
</dbReference>
<gene>
    <name evidence="4" type="ORF">OE104_09615</name>
</gene>
<dbReference type="KEGG" id="faf:OE104_09615"/>
<evidence type="ECO:0000259" key="3">
    <source>
        <dbReference type="Pfam" id="PF04536"/>
    </source>
</evidence>
<keyword evidence="5" id="KW-1185">Reference proteome</keyword>
<feature type="domain" description="TPM" evidence="3">
    <location>
        <begin position="32"/>
        <end position="153"/>
    </location>
</feature>
<dbReference type="RefSeq" id="WP_275416646.1">
    <property type="nucleotide sequence ID" value="NZ_CP106878.1"/>
</dbReference>
<name>A0A9E8RV23_9BACI</name>
<evidence type="ECO:0000313" key="4">
    <source>
        <dbReference type="EMBL" id="WAA08864.1"/>
    </source>
</evidence>
<dbReference type="Pfam" id="PF04536">
    <property type="entry name" value="TPM_phosphatase"/>
    <property type="match status" value="1"/>
</dbReference>